<protein>
    <submittedName>
        <fullName evidence="1">Uncharacterized protein</fullName>
    </submittedName>
</protein>
<dbReference type="Proteomes" id="UP000828390">
    <property type="component" value="Unassembled WGS sequence"/>
</dbReference>
<proteinExistence type="predicted"/>
<evidence type="ECO:0000313" key="2">
    <source>
        <dbReference type="Proteomes" id="UP000828390"/>
    </source>
</evidence>
<dbReference type="AlphaFoldDB" id="A0A9D3YQ33"/>
<keyword evidence="2" id="KW-1185">Reference proteome</keyword>
<gene>
    <name evidence="1" type="ORF">DPMN_079086</name>
</gene>
<comment type="caution">
    <text evidence="1">The sequence shown here is derived from an EMBL/GenBank/DDBJ whole genome shotgun (WGS) entry which is preliminary data.</text>
</comment>
<reference evidence="1" key="1">
    <citation type="journal article" date="2019" name="bioRxiv">
        <title>The Genome of the Zebra Mussel, Dreissena polymorpha: A Resource for Invasive Species Research.</title>
        <authorList>
            <person name="McCartney M.A."/>
            <person name="Auch B."/>
            <person name="Kono T."/>
            <person name="Mallez S."/>
            <person name="Zhang Y."/>
            <person name="Obille A."/>
            <person name="Becker A."/>
            <person name="Abrahante J.E."/>
            <person name="Garbe J."/>
            <person name="Badalamenti J.P."/>
            <person name="Herman A."/>
            <person name="Mangelson H."/>
            <person name="Liachko I."/>
            <person name="Sullivan S."/>
            <person name="Sone E.D."/>
            <person name="Koren S."/>
            <person name="Silverstein K.A.T."/>
            <person name="Beckman K.B."/>
            <person name="Gohl D.M."/>
        </authorList>
    </citation>
    <scope>NUCLEOTIDE SEQUENCE</scope>
    <source>
        <strain evidence="1">Duluth1</strain>
        <tissue evidence="1">Whole animal</tissue>
    </source>
</reference>
<reference evidence="1" key="2">
    <citation type="submission" date="2020-11" db="EMBL/GenBank/DDBJ databases">
        <authorList>
            <person name="McCartney M.A."/>
            <person name="Auch B."/>
            <person name="Kono T."/>
            <person name="Mallez S."/>
            <person name="Becker A."/>
            <person name="Gohl D.M."/>
            <person name="Silverstein K.A.T."/>
            <person name="Koren S."/>
            <person name="Bechman K.B."/>
            <person name="Herman A."/>
            <person name="Abrahante J.E."/>
            <person name="Garbe J."/>
        </authorList>
    </citation>
    <scope>NUCLEOTIDE SEQUENCE</scope>
    <source>
        <strain evidence="1">Duluth1</strain>
        <tissue evidence="1">Whole animal</tissue>
    </source>
</reference>
<accession>A0A9D3YQ33</accession>
<sequence length="55" mass="6263">MFNRHEKNCVPGQLVAEFYRTLKVVDVENMENKRIVTSAALDKALNDIGVNKETI</sequence>
<dbReference type="EMBL" id="JAIWYP010000015">
    <property type="protein sequence ID" value="KAH3704031.1"/>
    <property type="molecule type" value="Genomic_DNA"/>
</dbReference>
<name>A0A9D3YQ33_DREPO</name>
<organism evidence="1 2">
    <name type="scientific">Dreissena polymorpha</name>
    <name type="common">Zebra mussel</name>
    <name type="synonym">Mytilus polymorpha</name>
    <dbReference type="NCBI Taxonomy" id="45954"/>
    <lineage>
        <taxon>Eukaryota</taxon>
        <taxon>Metazoa</taxon>
        <taxon>Spiralia</taxon>
        <taxon>Lophotrochozoa</taxon>
        <taxon>Mollusca</taxon>
        <taxon>Bivalvia</taxon>
        <taxon>Autobranchia</taxon>
        <taxon>Heteroconchia</taxon>
        <taxon>Euheterodonta</taxon>
        <taxon>Imparidentia</taxon>
        <taxon>Neoheterodontei</taxon>
        <taxon>Myida</taxon>
        <taxon>Dreissenoidea</taxon>
        <taxon>Dreissenidae</taxon>
        <taxon>Dreissena</taxon>
    </lineage>
</organism>
<evidence type="ECO:0000313" key="1">
    <source>
        <dbReference type="EMBL" id="KAH3704031.1"/>
    </source>
</evidence>